<evidence type="ECO:0000313" key="23">
    <source>
        <dbReference type="EMBL" id="KAL0833025.1"/>
    </source>
</evidence>
<keyword evidence="5" id="KW-0336">GPI-anchor</keyword>
<name>A0ABD0T4S4_LOXSC</name>
<comment type="caution">
    <text evidence="23">The sequence shown here is derived from an EMBL/GenBank/DDBJ whole genome shotgun (WGS) entry which is preliminary data.</text>
</comment>
<dbReference type="SUPFAM" id="SSF63737">
    <property type="entry name" value="Leukotriene A4 hydrolase N-terminal domain"/>
    <property type="match status" value="1"/>
</dbReference>
<evidence type="ECO:0000256" key="14">
    <source>
        <dbReference type="ARBA" id="ARBA00023288"/>
    </source>
</evidence>
<dbReference type="InterPro" id="IPR024571">
    <property type="entry name" value="ERAP1-like_C_dom"/>
</dbReference>
<dbReference type="Pfam" id="PF01433">
    <property type="entry name" value="Peptidase_M1"/>
    <property type="match status" value="1"/>
</dbReference>
<evidence type="ECO:0000256" key="3">
    <source>
        <dbReference type="ARBA" id="ARBA00022438"/>
    </source>
</evidence>
<feature type="domain" description="Peptidase M1 membrane alanine aminopeptidase" evidence="20">
    <location>
        <begin position="278"/>
        <end position="513"/>
    </location>
</feature>
<evidence type="ECO:0000256" key="2">
    <source>
        <dbReference type="ARBA" id="ARBA00010136"/>
    </source>
</evidence>
<feature type="transmembrane region" description="Helical" evidence="18">
    <location>
        <begin position="937"/>
        <end position="956"/>
    </location>
</feature>
<evidence type="ECO:0000256" key="19">
    <source>
        <dbReference type="SAM" id="SignalP"/>
    </source>
</evidence>
<keyword evidence="14" id="KW-0449">Lipoprotein</keyword>
<comment type="similarity">
    <text evidence="2 18">Belongs to the peptidase M1 family.</text>
</comment>
<sequence>MGFNMLLPILFILAGAAAAAYPDDLRADFELAEFSDVSTNLDDPMYRLTDAVQPRTVNVHMDVYLEEARLDGIVQFDVEVIQSDLTQIVLHQKVERIRTVSILDGAGRPVNLRFPGPYSTNDTFEILLINLADPIPAGIYTITISYAARIHVNQYDRGFYRGHYYLNGQKRYYATTQFQPYYARTAFPCFDEPQFKSTFVISITRDSSLQPSYSNMAIAETIETSPGRIRETFHPTPTVSVYLIAFTVSDFIATELTSKSTRPFQIVSRPGVADQHVYASEIGVEITNQLDDYFGIEYYGMGLGNPMKNDHLAIPDFPAGAMENWGMVNYREAYLLYDKAHTNLNNKIFIATIVAHELTHKWFGNLVTCFWWSNLWLNESFASFFEYFITHMADPTLELEDQFVVDHVHSALSWDSGAGATPMNWTGVVNNPSISSHFSTTSYAKGASVLRMMEHFLGPRPFRQGLRYYLRENAYGLGTPEDMYRALRRAAYEDITFSRMFPNQDIGKILDSWVQNAGSPVVNVNVNMDTGVISLKQERFLISGATPAPQLWHIPISWTHQGELNFQSTRPSFILSTESATIQGTPGHNWVLLNIAQSGLYRVNYDDHNWEMLASYLRNPSTRTNIHKLNRAQIVNDVLFFIRADKISLERAFDVLSFLEHETDYYVWNAAISQLGWIRNRFEHIPEAHQEFTEYMLGLLDNVVDHLGYEERASDSTSTILNRMQIMNLACNLGHSGCISDSLSKWQQFRANQTNLVPVNARRYVYCVGLREGNAEDYQFLFQQYQTSENAADMVVILRALGCTKDTESLNHYLGQTLTNDRIRFHDRTNAFAYALQGNTENLPTVLQFLYNNFEKIREEHGGEARFLVNINNVAGYLTNYTHITEFQSWGYRHQAQLGSALSNVDSVVNTALNNLRWGNNVVPKVYGIIISNNNSAASVTTPFAIIFVALATLLFR</sequence>
<organism evidence="23 24">
    <name type="scientific">Loxostege sticticalis</name>
    <name type="common">Beet webworm moth</name>
    <dbReference type="NCBI Taxonomy" id="481309"/>
    <lineage>
        <taxon>Eukaryota</taxon>
        <taxon>Metazoa</taxon>
        <taxon>Ecdysozoa</taxon>
        <taxon>Arthropoda</taxon>
        <taxon>Hexapoda</taxon>
        <taxon>Insecta</taxon>
        <taxon>Pterygota</taxon>
        <taxon>Neoptera</taxon>
        <taxon>Endopterygota</taxon>
        <taxon>Lepidoptera</taxon>
        <taxon>Glossata</taxon>
        <taxon>Ditrysia</taxon>
        <taxon>Pyraloidea</taxon>
        <taxon>Crambidae</taxon>
        <taxon>Pyraustinae</taxon>
        <taxon>Loxostege</taxon>
    </lineage>
</organism>
<evidence type="ECO:0000256" key="15">
    <source>
        <dbReference type="PIRSR" id="PIRSR634016-1"/>
    </source>
</evidence>
<evidence type="ECO:0000256" key="9">
    <source>
        <dbReference type="ARBA" id="ARBA00022801"/>
    </source>
</evidence>
<dbReference type="FunFam" id="1.10.390.10:FF:000013">
    <property type="entry name" value="Aminopeptidase N"/>
    <property type="match status" value="1"/>
</dbReference>
<dbReference type="Proteomes" id="UP001549921">
    <property type="component" value="Unassembled WGS sequence"/>
</dbReference>
<feature type="active site" description="Proton acceptor" evidence="15">
    <location>
        <position position="357"/>
    </location>
</feature>
<dbReference type="Pfam" id="PF17900">
    <property type="entry name" value="Peptidase_M1_N"/>
    <property type="match status" value="1"/>
</dbReference>
<feature type="domain" description="ERAP1-like C-terminal" evidence="21">
    <location>
        <begin position="590"/>
        <end position="892"/>
    </location>
</feature>
<dbReference type="PANTHER" id="PTHR11533:SF301">
    <property type="entry name" value="AMINOPEPTIDASE"/>
    <property type="match status" value="1"/>
</dbReference>
<dbReference type="PANTHER" id="PTHR11533">
    <property type="entry name" value="PROTEASE M1 ZINC METALLOPROTEASE"/>
    <property type="match status" value="1"/>
</dbReference>
<keyword evidence="4" id="KW-1003">Cell membrane</keyword>
<dbReference type="GO" id="GO:0008270">
    <property type="term" value="F:zinc ion binding"/>
    <property type="evidence" value="ECO:0007669"/>
    <property type="project" value="UniProtKB-UniRule"/>
</dbReference>
<dbReference type="FunFam" id="2.60.40.1910:FF:000008">
    <property type="entry name" value="Aminopeptidase"/>
    <property type="match status" value="1"/>
</dbReference>
<dbReference type="AlphaFoldDB" id="A0ABD0T4S4"/>
<keyword evidence="11 18" id="KW-0482">Metalloprotease</keyword>
<dbReference type="InterPro" id="IPR001930">
    <property type="entry name" value="Peptidase_M1"/>
</dbReference>
<gene>
    <name evidence="23" type="ORF">ABMA28_001143</name>
</gene>
<dbReference type="GO" id="GO:0008237">
    <property type="term" value="F:metallopeptidase activity"/>
    <property type="evidence" value="ECO:0007669"/>
    <property type="project" value="UniProtKB-KW"/>
</dbReference>
<evidence type="ECO:0000256" key="8">
    <source>
        <dbReference type="ARBA" id="ARBA00022729"/>
    </source>
</evidence>
<reference evidence="23 24" key="1">
    <citation type="submission" date="2024-06" db="EMBL/GenBank/DDBJ databases">
        <title>A chromosome-level genome assembly of beet webworm, Loxostege sticticalis.</title>
        <authorList>
            <person name="Zhang Y."/>
        </authorList>
    </citation>
    <scope>NUCLEOTIDE SEQUENCE [LARGE SCALE GENOMIC DNA]</scope>
    <source>
        <strain evidence="23">AQ028</strain>
        <tissue evidence="23">Male pupae</tissue>
    </source>
</reference>
<dbReference type="InterPro" id="IPR050344">
    <property type="entry name" value="Peptidase_M1_aminopeptidases"/>
</dbReference>
<dbReference type="InterPro" id="IPR014782">
    <property type="entry name" value="Peptidase_M1_dom"/>
</dbReference>
<keyword evidence="12 18" id="KW-0472">Membrane</keyword>
<dbReference type="EC" id="3.4.11.-" evidence="18"/>
<feature type="binding site" evidence="16">
    <location>
        <position position="360"/>
    </location>
    <ligand>
        <name>Zn(2+)</name>
        <dbReference type="ChEBI" id="CHEBI:29105"/>
        <note>catalytic</note>
    </ligand>
</feature>
<dbReference type="Gene3D" id="1.25.50.20">
    <property type="match status" value="1"/>
</dbReference>
<evidence type="ECO:0000259" key="21">
    <source>
        <dbReference type="Pfam" id="PF11838"/>
    </source>
</evidence>
<comment type="subcellular location">
    <subcellularLocation>
        <location evidence="1">Cell membrane</location>
        <topology evidence="1">Lipid-anchor</topology>
        <topology evidence="1">GPI-anchor</topology>
    </subcellularLocation>
</comment>
<evidence type="ECO:0000256" key="6">
    <source>
        <dbReference type="ARBA" id="ARBA00022670"/>
    </source>
</evidence>
<dbReference type="PRINTS" id="PR00756">
    <property type="entry name" value="ALADIPTASE"/>
</dbReference>
<comment type="cofactor">
    <cofactor evidence="16 18">
        <name>Zn(2+)</name>
        <dbReference type="ChEBI" id="CHEBI:29105"/>
    </cofactor>
    <text evidence="16 18">Binds 1 zinc ion per subunit.</text>
</comment>
<keyword evidence="18" id="KW-1133">Transmembrane helix</keyword>
<dbReference type="Gene3D" id="2.60.40.1910">
    <property type="match status" value="1"/>
</dbReference>
<dbReference type="GO" id="GO:0004177">
    <property type="term" value="F:aminopeptidase activity"/>
    <property type="evidence" value="ECO:0007669"/>
    <property type="project" value="UniProtKB-KW"/>
</dbReference>
<dbReference type="Gene3D" id="1.10.390.10">
    <property type="entry name" value="Neutral Protease Domain 2"/>
    <property type="match status" value="1"/>
</dbReference>
<accession>A0ABD0T4S4</accession>
<feature type="binding site" evidence="16">
    <location>
        <position position="356"/>
    </location>
    <ligand>
        <name>Zn(2+)</name>
        <dbReference type="ChEBI" id="CHEBI:29105"/>
        <note>catalytic</note>
    </ligand>
</feature>
<evidence type="ECO:0000256" key="11">
    <source>
        <dbReference type="ARBA" id="ARBA00023049"/>
    </source>
</evidence>
<evidence type="ECO:0000256" key="13">
    <source>
        <dbReference type="ARBA" id="ARBA00023180"/>
    </source>
</evidence>
<dbReference type="Pfam" id="PF11838">
    <property type="entry name" value="ERAP1_C"/>
    <property type="match status" value="1"/>
</dbReference>
<dbReference type="GO" id="GO:0098552">
    <property type="term" value="C:side of membrane"/>
    <property type="evidence" value="ECO:0007669"/>
    <property type="project" value="UniProtKB-KW"/>
</dbReference>
<evidence type="ECO:0000256" key="7">
    <source>
        <dbReference type="ARBA" id="ARBA00022723"/>
    </source>
</evidence>
<evidence type="ECO:0000259" key="20">
    <source>
        <dbReference type="Pfam" id="PF01433"/>
    </source>
</evidence>
<dbReference type="InterPro" id="IPR042097">
    <property type="entry name" value="Aminopeptidase_N-like_N_sf"/>
</dbReference>
<keyword evidence="7 16" id="KW-0479">Metal-binding</keyword>
<dbReference type="SUPFAM" id="SSF55486">
    <property type="entry name" value="Metalloproteases ('zincins'), catalytic domain"/>
    <property type="match status" value="1"/>
</dbReference>
<keyword evidence="18" id="KW-0812">Transmembrane</keyword>
<feature type="signal peptide" evidence="19">
    <location>
        <begin position="1"/>
        <end position="19"/>
    </location>
</feature>
<keyword evidence="3 18" id="KW-0031">Aminopeptidase</keyword>
<evidence type="ECO:0000313" key="24">
    <source>
        <dbReference type="Proteomes" id="UP001549921"/>
    </source>
</evidence>
<proteinExistence type="inferred from homology"/>
<dbReference type="CDD" id="cd09601">
    <property type="entry name" value="M1_APN-Q_like"/>
    <property type="match status" value="1"/>
</dbReference>
<keyword evidence="8 19" id="KW-0732">Signal</keyword>
<evidence type="ECO:0000256" key="5">
    <source>
        <dbReference type="ARBA" id="ARBA00022622"/>
    </source>
</evidence>
<evidence type="ECO:0000256" key="16">
    <source>
        <dbReference type="PIRSR" id="PIRSR634016-3"/>
    </source>
</evidence>
<dbReference type="GO" id="GO:0006508">
    <property type="term" value="P:proteolysis"/>
    <property type="evidence" value="ECO:0007669"/>
    <property type="project" value="UniProtKB-KW"/>
</dbReference>
<dbReference type="Gene3D" id="2.60.40.1730">
    <property type="entry name" value="tricorn interacting facor f3 domain"/>
    <property type="match status" value="1"/>
</dbReference>
<keyword evidence="10 16" id="KW-0862">Zinc</keyword>
<dbReference type="EMBL" id="JBEDNZ010000010">
    <property type="protein sequence ID" value="KAL0833025.1"/>
    <property type="molecule type" value="Genomic_DNA"/>
</dbReference>
<evidence type="ECO:0000259" key="22">
    <source>
        <dbReference type="Pfam" id="PF17900"/>
    </source>
</evidence>
<evidence type="ECO:0000256" key="18">
    <source>
        <dbReference type="RuleBase" id="RU364040"/>
    </source>
</evidence>
<dbReference type="GO" id="GO:0005886">
    <property type="term" value="C:plasma membrane"/>
    <property type="evidence" value="ECO:0007669"/>
    <property type="project" value="UniProtKB-SubCell"/>
</dbReference>
<evidence type="ECO:0000256" key="12">
    <source>
        <dbReference type="ARBA" id="ARBA00023136"/>
    </source>
</evidence>
<keyword evidence="9 18" id="KW-0378">Hydrolase</keyword>
<evidence type="ECO:0000256" key="10">
    <source>
        <dbReference type="ARBA" id="ARBA00022833"/>
    </source>
</evidence>
<feature type="site" description="Transition state stabilizer" evidence="17">
    <location>
        <position position="443"/>
    </location>
</feature>
<keyword evidence="13" id="KW-0325">Glycoprotein</keyword>
<dbReference type="InterPro" id="IPR027268">
    <property type="entry name" value="Peptidase_M4/M1_CTD_sf"/>
</dbReference>
<evidence type="ECO:0000256" key="1">
    <source>
        <dbReference type="ARBA" id="ARBA00004609"/>
    </source>
</evidence>
<evidence type="ECO:0000256" key="17">
    <source>
        <dbReference type="PIRSR" id="PIRSR634016-4"/>
    </source>
</evidence>
<dbReference type="InterPro" id="IPR045357">
    <property type="entry name" value="Aminopeptidase_N-like_N"/>
</dbReference>
<feature type="domain" description="Aminopeptidase N-like N-terminal" evidence="22">
    <location>
        <begin position="54"/>
        <end position="243"/>
    </location>
</feature>
<dbReference type="InterPro" id="IPR034016">
    <property type="entry name" value="M1_APN-typ"/>
</dbReference>
<feature type="chain" id="PRO_5044868058" description="Aminopeptidase" evidence="19">
    <location>
        <begin position="20"/>
        <end position="957"/>
    </location>
</feature>
<protein>
    <recommendedName>
        <fullName evidence="18">Aminopeptidase</fullName>
        <ecNumber evidence="18">3.4.11.-</ecNumber>
    </recommendedName>
</protein>
<keyword evidence="6 18" id="KW-0645">Protease</keyword>
<evidence type="ECO:0000256" key="4">
    <source>
        <dbReference type="ARBA" id="ARBA00022475"/>
    </source>
</evidence>
<feature type="binding site" evidence="16">
    <location>
        <position position="379"/>
    </location>
    <ligand>
        <name>Zn(2+)</name>
        <dbReference type="ChEBI" id="CHEBI:29105"/>
        <note>catalytic</note>
    </ligand>
</feature>